<keyword evidence="2" id="KW-1185">Reference proteome</keyword>
<comment type="caution">
    <text evidence="1">The sequence shown here is derived from an EMBL/GenBank/DDBJ whole genome shotgun (WGS) entry which is preliminary data.</text>
</comment>
<proteinExistence type="predicted"/>
<dbReference type="AlphaFoldDB" id="S7T754"/>
<dbReference type="Proteomes" id="UP000014975">
    <property type="component" value="Unassembled WGS sequence"/>
</dbReference>
<dbReference type="STRING" id="1121439.dsat_0647"/>
<reference evidence="1 2" key="1">
    <citation type="journal article" date="2013" name="Genome Announc.">
        <title>Draft genome sequences for three mercury-methylating, sulfate-reducing bacteria.</title>
        <authorList>
            <person name="Brown S.D."/>
            <person name="Hurt R.A.Jr."/>
            <person name="Gilmour C.C."/>
            <person name="Elias D.A."/>
        </authorList>
    </citation>
    <scope>NUCLEOTIDE SEQUENCE [LARGE SCALE GENOMIC DNA]</scope>
    <source>
        <strain evidence="1 2">DSM 16529</strain>
    </source>
</reference>
<evidence type="ECO:0000313" key="1">
    <source>
        <dbReference type="EMBL" id="EPR32295.1"/>
    </source>
</evidence>
<protein>
    <submittedName>
        <fullName evidence="1">Uncharacterized protein</fullName>
    </submittedName>
</protein>
<dbReference type="Pfam" id="PF19991">
    <property type="entry name" value="HMA_2"/>
    <property type="match status" value="1"/>
</dbReference>
<organism evidence="1 2">
    <name type="scientific">Alkalidesulfovibrio alkalitolerans DSM 16529</name>
    <dbReference type="NCBI Taxonomy" id="1121439"/>
    <lineage>
        <taxon>Bacteria</taxon>
        <taxon>Pseudomonadati</taxon>
        <taxon>Thermodesulfobacteriota</taxon>
        <taxon>Desulfovibrionia</taxon>
        <taxon>Desulfovibrionales</taxon>
        <taxon>Desulfovibrionaceae</taxon>
        <taxon>Alkalidesulfovibrio</taxon>
    </lineage>
</organism>
<dbReference type="RefSeq" id="WP_020887344.1">
    <property type="nucleotide sequence ID" value="NZ_ATHI01000027.1"/>
</dbReference>
<dbReference type="OrthoDB" id="9131875at2"/>
<dbReference type="EMBL" id="ATHI01000027">
    <property type="protein sequence ID" value="EPR32295.1"/>
    <property type="molecule type" value="Genomic_DNA"/>
</dbReference>
<sequence length="97" mass="10552">MDIDLLLALRPHVRLVSHLPGRVRLRAAPTLSVLPEAGRLDELSGAEGLRAVRVNRLTGSVLIEYDEARLSPDLVQALFASPDPGEARRAALLLWPA</sequence>
<evidence type="ECO:0000313" key="2">
    <source>
        <dbReference type="Proteomes" id="UP000014975"/>
    </source>
</evidence>
<dbReference type="eggNOG" id="COG2608">
    <property type="taxonomic scope" value="Bacteria"/>
</dbReference>
<dbReference type="PATRIC" id="fig|1121439.3.peg.2004"/>
<accession>S7T754</accession>
<gene>
    <name evidence="1" type="ORF">dsat_0647</name>
</gene>
<name>S7T754_9BACT</name>